<dbReference type="OrthoDB" id="10031931at2759"/>
<dbReference type="InterPro" id="IPR000488">
    <property type="entry name" value="Death_dom"/>
</dbReference>
<dbReference type="PANTHER" id="PTHR15034:SF5">
    <property type="entry name" value="DEATH DOMAIN-CONTAINING PROTEIN CRADD"/>
    <property type="match status" value="1"/>
</dbReference>
<name>A0A8J6EZY9_ELECQ</name>
<dbReference type="PANTHER" id="PTHR15034">
    <property type="entry name" value="DEATH DOMAIN-CONTAINING PROTEIN CRADD"/>
    <property type="match status" value="1"/>
</dbReference>
<dbReference type="AlphaFoldDB" id="A0A8J6EZY9"/>
<keyword evidence="4" id="KW-1185">Reference proteome</keyword>
<evidence type="ECO:0008006" key="5">
    <source>
        <dbReference type="Google" id="ProtNLM"/>
    </source>
</evidence>
<gene>
    <name evidence="3" type="ORF">GDO78_013170</name>
</gene>
<dbReference type="PROSITE" id="PS50209">
    <property type="entry name" value="CARD"/>
    <property type="match status" value="1"/>
</dbReference>
<dbReference type="SMART" id="SM00005">
    <property type="entry name" value="DEATH"/>
    <property type="match status" value="1"/>
</dbReference>
<feature type="domain" description="Death" evidence="1">
    <location>
        <begin position="97"/>
        <end position="166"/>
    </location>
</feature>
<dbReference type="EMBL" id="WNTK01000009">
    <property type="protein sequence ID" value="KAG9478036.1"/>
    <property type="molecule type" value="Genomic_DNA"/>
</dbReference>
<protein>
    <recommendedName>
        <fullName evidence="5">CASP2 and RIPK1 domain containing adaptor with death domain</fullName>
    </recommendedName>
</protein>
<evidence type="ECO:0000259" key="1">
    <source>
        <dbReference type="PROSITE" id="PS50017"/>
    </source>
</evidence>
<feature type="non-terminal residue" evidence="3">
    <location>
        <position position="1"/>
    </location>
</feature>
<dbReference type="GO" id="GO:0002020">
    <property type="term" value="F:protease binding"/>
    <property type="evidence" value="ECO:0007669"/>
    <property type="project" value="InterPro"/>
</dbReference>
<proteinExistence type="predicted"/>
<sequence>ELCSQAIADGLVPQYLFQESIITSEQLEEITSQATSQRRAMKLLDVLPTRGPRAFHFFLESLSEFPWIRNKLDQICKESQVEKTVDLPNNIKDICPSDRQLSLLADHLGAEWEKVLGYLGLDHVELYKCKIQHPYCLHSQAMEGLVKWKQQMGHKATMQCLWQALQAAEVHPSALTDLLQ</sequence>
<accession>A0A8J6EZY9</accession>
<comment type="caution">
    <text evidence="3">The sequence shown here is derived from an EMBL/GenBank/DDBJ whole genome shotgun (WGS) entry which is preliminary data.</text>
</comment>
<dbReference type="GO" id="GO:0007165">
    <property type="term" value="P:signal transduction"/>
    <property type="evidence" value="ECO:0007669"/>
    <property type="project" value="InterPro"/>
</dbReference>
<dbReference type="Gene3D" id="1.10.533.10">
    <property type="entry name" value="Death Domain, Fas"/>
    <property type="match status" value="2"/>
</dbReference>
<dbReference type="GO" id="GO:0070513">
    <property type="term" value="F:death domain binding"/>
    <property type="evidence" value="ECO:0007669"/>
    <property type="project" value="InterPro"/>
</dbReference>
<dbReference type="SUPFAM" id="SSF47986">
    <property type="entry name" value="DEATH domain"/>
    <property type="match status" value="2"/>
</dbReference>
<dbReference type="InterPro" id="IPR011029">
    <property type="entry name" value="DEATH-like_dom_sf"/>
</dbReference>
<reference evidence="3" key="1">
    <citation type="thesis" date="2020" institute="ProQuest LLC" country="789 East Eisenhower Parkway, Ann Arbor, MI, USA">
        <title>Comparative Genomics and Chromosome Evolution.</title>
        <authorList>
            <person name="Mudd A.B."/>
        </authorList>
    </citation>
    <scope>NUCLEOTIDE SEQUENCE</scope>
    <source>
        <strain evidence="3">HN-11 Male</strain>
        <tissue evidence="3">Kidney and liver</tissue>
    </source>
</reference>
<dbReference type="GO" id="GO:0042981">
    <property type="term" value="P:regulation of apoptotic process"/>
    <property type="evidence" value="ECO:0007669"/>
    <property type="project" value="InterPro"/>
</dbReference>
<dbReference type="InterPro" id="IPR037939">
    <property type="entry name" value="CRADD"/>
</dbReference>
<dbReference type="Proteomes" id="UP000770717">
    <property type="component" value="Unassembled WGS sequence"/>
</dbReference>
<evidence type="ECO:0000259" key="2">
    <source>
        <dbReference type="PROSITE" id="PS50209"/>
    </source>
</evidence>
<dbReference type="SMART" id="SM00114">
    <property type="entry name" value="CARD"/>
    <property type="match status" value="1"/>
</dbReference>
<feature type="domain" description="CARD" evidence="2">
    <location>
        <begin position="1"/>
        <end position="64"/>
    </location>
</feature>
<dbReference type="Pfam" id="PF00531">
    <property type="entry name" value="Death"/>
    <property type="match status" value="1"/>
</dbReference>
<dbReference type="Pfam" id="PF00619">
    <property type="entry name" value="CARD"/>
    <property type="match status" value="1"/>
</dbReference>
<dbReference type="InterPro" id="IPR001315">
    <property type="entry name" value="CARD"/>
</dbReference>
<evidence type="ECO:0000313" key="4">
    <source>
        <dbReference type="Proteomes" id="UP000770717"/>
    </source>
</evidence>
<dbReference type="PROSITE" id="PS50017">
    <property type="entry name" value="DEATH_DOMAIN"/>
    <property type="match status" value="1"/>
</dbReference>
<organism evidence="3 4">
    <name type="scientific">Eleutherodactylus coqui</name>
    <name type="common">Puerto Rican coqui</name>
    <dbReference type="NCBI Taxonomy" id="57060"/>
    <lineage>
        <taxon>Eukaryota</taxon>
        <taxon>Metazoa</taxon>
        <taxon>Chordata</taxon>
        <taxon>Craniata</taxon>
        <taxon>Vertebrata</taxon>
        <taxon>Euteleostomi</taxon>
        <taxon>Amphibia</taxon>
        <taxon>Batrachia</taxon>
        <taxon>Anura</taxon>
        <taxon>Neobatrachia</taxon>
        <taxon>Hyloidea</taxon>
        <taxon>Eleutherodactylidae</taxon>
        <taxon>Eleutherodactylinae</taxon>
        <taxon>Eleutherodactylus</taxon>
        <taxon>Eleutherodactylus</taxon>
    </lineage>
</organism>
<evidence type="ECO:0000313" key="3">
    <source>
        <dbReference type="EMBL" id="KAG9478036.1"/>
    </source>
</evidence>